<reference evidence="1 2" key="1">
    <citation type="submission" date="2019-03" db="EMBL/GenBank/DDBJ databases">
        <title>Bradyrhizobium diversity isolated from nodules of Chamaecrista fasciculata.</title>
        <authorList>
            <person name="Klepa M.S."/>
            <person name="Urquiaga M.O."/>
            <person name="Hungria M."/>
            <person name="Delamuta J.R."/>
        </authorList>
    </citation>
    <scope>NUCLEOTIDE SEQUENCE [LARGE SCALE GENOMIC DNA]</scope>
    <source>
        <strain evidence="1 2">CNPSo 3448</strain>
    </source>
</reference>
<dbReference type="EMBL" id="SPQT01000007">
    <property type="protein sequence ID" value="TFV47744.1"/>
    <property type="molecule type" value="Genomic_DNA"/>
</dbReference>
<name>A0A4Y9LXY4_9BRAD</name>
<gene>
    <name evidence="1" type="ORF">E4K65_16070</name>
</gene>
<dbReference type="OrthoDB" id="7060861at2"/>
<dbReference type="Proteomes" id="UP000297966">
    <property type="component" value="Unassembled WGS sequence"/>
</dbReference>
<organism evidence="1 2">
    <name type="scientific">Bradyrhizobium niftali</name>
    <dbReference type="NCBI Taxonomy" id="2560055"/>
    <lineage>
        <taxon>Bacteria</taxon>
        <taxon>Pseudomonadati</taxon>
        <taxon>Pseudomonadota</taxon>
        <taxon>Alphaproteobacteria</taxon>
        <taxon>Hyphomicrobiales</taxon>
        <taxon>Nitrobacteraceae</taxon>
        <taxon>Bradyrhizobium</taxon>
    </lineage>
</organism>
<evidence type="ECO:0000313" key="2">
    <source>
        <dbReference type="Proteomes" id="UP000297966"/>
    </source>
</evidence>
<dbReference type="AlphaFoldDB" id="A0A4Y9LXY4"/>
<dbReference type="RefSeq" id="WP_135175004.1">
    <property type="nucleotide sequence ID" value="NZ_SPQT01000007.1"/>
</dbReference>
<protein>
    <recommendedName>
        <fullName evidence="3">Cysteine rich repeat protein</fullName>
    </recommendedName>
</protein>
<evidence type="ECO:0000313" key="1">
    <source>
        <dbReference type="EMBL" id="TFV47744.1"/>
    </source>
</evidence>
<keyword evidence="2" id="KW-1185">Reference proteome</keyword>
<sequence length="119" mass="12202">MTTLLLSGSVAEAQQAGRPCAGDIKTLCAGIQPGEGRIKACIESHLTGLSPTCEDRVLTVAVTGKVCKTDVAKLCAGIVPGTGGIRACIKSHMAEVSDSCRDAMSQAAAGKKLFRRGDL</sequence>
<accession>A0A4Y9LXY4</accession>
<comment type="caution">
    <text evidence="1">The sequence shown here is derived from an EMBL/GenBank/DDBJ whole genome shotgun (WGS) entry which is preliminary data.</text>
</comment>
<evidence type="ECO:0008006" key="3">
    <source>
        <dbReference type="Google" id="ProtNLM"/>
    </source>
</evidence>
<proteinExistence type="predicted"/>